<reference evidence="1 3" key="1">
    <citation type="submission" date="2019-07" db="EMBL/GenBank/DDBJ databases">
        <title>Genome sequencing of Bacteroides dorei iSURF_12.</title>
        <authorList>
            <person name="Sevigny J.L."/>
            <person name="Ruoff K.L."/>
            <person name="Price C.E."/>
            <person name="Valls R.A."/>
            <person name="O'Toole G.A."/>
        </authorList>
    </citation>
    <scope>NUCLEOTIDE SEQUENCE [LARGE SCALE GENOMIC DNA]</scope>
    <source>
        <strain evidence="1 3">ANK132K_1B</strain>
    </source>
</reference>
<accession>A0A5C6LCY9</accession>
<protein>
    <submittedName>
        <fullName evidence="1">Uncharacterized protein</fullName>
    </submittedName>
</protein>
<name>A0A5C6LCY9_9BACT</name>
<dbReference type="AlphaFoldDB" id="A0A5C6LCY9"/>
<dbReference type="Proteomes" id="UP001177934">
    <property type="component" value="Chromosome"/>
</dbReference>
<dbReference type="EMBL" id="VOIF01000004">
    <property type="protein sequence ID" value="TWV76098.1"/>
    <property type="molecule type" value="Genomic_DNA"/>
</dbReference>
<organism evidence="1 3">
    <name type="scientific">Phocaeicola dorei</name>
    <dbReference type="NCBI Taxonomy" id="357276"/>
    <lineage>
        <taxon>Bacteria</taxon>
        <taxon>Pseudomonadati</taxon>
        <taxon>Bacteroidota</taxon>
        <taxon>Bacteroidia</taxon>
        <taxon>Bacteroidales</taxon>
        <taxon>Bacteroidaceae</taxon>
        <taxon>Phocaeicola</taxon>
    </lineage>
</organism>
<evidence type="ECO:0000313" key="1">
    <source>
        <dbReference type="EMBL" id="TWV76098.1"/>
    </source>
</evidence>
<sequence length="65" mass="7932">MNEKEEISALLHRLTQLKMELKMTEFTFKNNKKLTEQQVNSILDEKLRIEKFIRILENRLKELEN</sequence>
<evidence type="ECO:0000313" key="3">
    <source>
        <dbReference type="Proteomes" id="UP000315833"/>
    </source>
</evidence>
<reference evidence="2" key="2">
    <citation type="journal article" date="2023" name="Nat. Commun.">
        <title>Identification of a novel Human Milk Oligosaccharides utilization cluster in the infant gut commensal Bacteroides dorei.</title>
        <authorList>
            <person name="Kijner S."/>
            <person name="Ennis D."/>
            <person name="Shmorak S."/>
            <person name="Florentin A."/>
            <person name="Yassour M."/>
        </authorList>
    </citation>
    <scope>NUCLEOTIDE SEQUENCE</scope>
    <source>
        <strain evidence="2">2</strain>
    </source>
</reference>
<dbReference type="RefSeq" id="WP_146264931.1">
    <property type="nucleotide sequence ID" value="NZ_JAQDJE010000025.1"/>
</dbReference>
<gene>
    <name evidence="1" type="ORF">FSA04_05320</name>
    <name evidence="2" type="ORF">QNN11_21615</name>
</gene>
<evidence type="ECO:0000313" key="2">
    <source>
        <dbReference type="EMBL" id="WHX09771.1"/>
    </source>
</evidence>
<dbReference type="Proteomes" id="UP000315833">
    <property type="component" value="Unassembled WGS sequence"/>
</dbReference>
<proteinExistence type="predicted"/>
<dbReference type="EMBL" id="CP126056">
    <property type="protein sequence ID" value="WHX09771.1"/>
    <property type="molecule type" value="Genomic_DNA"/>
</dbReference>